<evidence type="ECO:0000313" key="5">
    <source>
        <dbReference type="Proteomes" id="UP000290218"/>
    </source>
</evidence>
<dbReference type="InterPro" id="IPR049492">
    <property type="entry name" value="BD-FAE-like_dom"/>
</dbReference>
<protein>
    <submittedName>
        <fullName evidence="4">Alpha/beta hydrolase</fullName>
    </submittedName>
</protein>
<proteinExistence type="predicted"/>
<dbReference type="InterPro" id="IPR029058">
    <property type="entry name" value="AB_hydrolase_fold"/>
</dbReference>
<feature type="domain" description="BD-FAE-like" evidence="3">
    <location>
        <begin position="39"/>
        <end position="238"/>
    </location>
</feature>
<dbReference type="Gene3D" id="3.40.50.1820">
    <property type="entry name" value="alpha/beta hydrolase"/>
    <property type="match status" value="1"/>
</dbReference>
<evidence type="ECO:0000256" key="1">
    <source>
        <dbReference type="ARBA" id="ARBA00022801"/>
    </source>
</evidence>
<name>A0A4Q1C7M4_9BACT</name>
<dbReference type="GO" id="GO:0016787">
    <property type="term" value="F:hydrolase activity"/>
    <property type="evidence" value="ECO:0007669"/>
    <property type="project" value="UniProtKB-KW"/>
</dbReference>
<dbReference type="Pfam" id="PF20434">
    <property type="entry name" value="BD-FAE"/>
    <property type="match status" value="1"/>
</dbReference>
<gene>
    <name evidence="4" type="ORF">ESB00_02885</name>
</gene>
<reference evidence="4 5" key="1">
    <citation type="submission" date="2019-01" db="EMBL/GenBank/DDBJ databases">
        <title>Lacunisphaera sp. strain TWA-58.</title>
        <authorList>
            <person name="Chen W.-M."/>
        </authorList>
    </citation>
    <scope>NUCLEOTIDE SEQUENCE [LARGE SCALE GENOMIC DNA]</scope>
    <source>
        <strain evidence="4 5">TWA-58</strain>
    </source>
</reference>
<dbReference type="AlphaFoldDB" id="A0A4Q1C7M4"/>
<comment type="caution">
    <text evidence="4">The sequence shown here is derived from an EMBL/GenBank/DDBJ whole genome shotgun (WGS) entry which is preliminary data.</text>
</comment>
<keyword evidence="2" id="KW-0732">Signal</keyword>
<keyword evidence="5" id="KW-1185">Reference proteome</keyword>
<dbReference type="InterPro" id="IPR050300">
    <property type="entry name" value="GDXG_lipolytic_enzyme"/>
</dbReference>
<evidence type="ECO:0000313" key="4">
    <source>
        <dbReference type="EMBL" id="RXK54858.1"/>
    </source>
</evidence>
<dbReference type="Proteomes" id="UP000290218">
    <property type="component" value="Unassembled WGS sequence"/>
</dbReference>
<organism evidence="4 5">
    <name type="scientific">Oleiharenicola lentus</name>
    <dbReference type="NCBI Taxonomy" id="2508720"/>
    <lineage>
        <taxon>Bacteria</taxon>
        <taxon>Pseudomonadati</taxon>
        <taxon>Verrucomicrobiota</taxon>
        <taxon>Opitutia</taxon>
        <taxon>Opitutales</taxon>
        <taxon>Opitutaceae</taxon>
        <taxon>Oleiharenicola</taxon>
    </lineage>
</organism>
<dbReference type="OrthoDB" id="9771666at2"/>
<feature type="signal peptide" evidence="2">
    <location>
        <begin position="1"/>
        <end position="18"/>
    </location>
</feature>
<dbReference type="EMBL" id="SDHX01000001">
    <property type="protein sequence ID" value="RXK54858.1"/>
    <property type="molecule type" value="Genomic_DNA"/>
</dbReference>
<dbReference type="RefSeq" id="WP_129046222.1">
    <property type="nucleotide sequence ID" value="NZ_SDHX01000001.1"/>
</dbReference>
<keyword evidence="1 4" id="KW-0378">Hydrolase</keyword>
<accession>A0A4Q1C7M4</accession>
<dbReference type="SUPFAM" id="SSF53474">
    <property type="entry name" value="alpha/beta-Hydrolases"/>
    <property type="match status" value="1"/>
</dbReference>
<dbReference type="PANTHER" id="PTHR48081">
    <property type="entry name" value="AB HYDROLASE SUPERFAMILY PROTEIN C4A8.06C"/>
    <property type="match status" value="1"/>
</dbReference>
<evidence type="ECO:0000259" key="3">
    <source>
        <dbReference type="Pfam" id="PF20434"/>
    </source>
</evidence>
<feature type="chain" id="PRO_5020310829" evidence="2">
    <location>
        <begin position="19"/>
        <end position="288"/>
    </location>
</feature>
<sequence>MKALLTLLCLSFLVAVRATEPTFHRDIEYGQAGGEKLLLDVSVPTGEGPFPIAILVHGGGWGSGDKALVDGGAGIGIWFNALTDAKYTWFSINYRLAPKHRWPACLEDVLTAIRWVKANAAAYKGDPNRIALFGHSAGGHLVCLAATVVDDSARVQAVVGFAPVTNHEQELPIRGGVSTALQNLLNRQKEVTPESLGLLRAISPINHVRPGLPAFLLVHGDADKTVPIQQSYDFQAKLQANGVECELQVLPGAPHRLSEWEKAAPGYTARYMAWLDRQLRPEVPANQP</sequence>
<evidence type="ECO:0000256" key="2">
    <source>
        <dbReference type="SAM" id="SignalP"/>
    </source>
</evidence>